<name>A0A9K3D9L3_9EUKA</name>
<dbReference type="Proteomes" id="UP000265618">
    <property type="component" value="Unassembled WGS sequence"/>
</dbReference>
<comment type="caution">
    <text evidence="1">The sequence shown here is derived from an EMBL/GenBank/DDBJ whole genome shotgun (WGS) entry which is preliminary data.</text>
</comment>
<sequence>MARARVRGAAAKPRVKVTNVQKTWKTRHMVLKKGSYRPTVDTPAYIVMKALYPEQTLTFDEVQ</sequence>
<reference evidence="1 2" key="1">
    <citation type="journal article" date="2018" name="PLoS ONE">
        <title>The draft genome of Kipferlia bialata reveals reductive genome evolution in fornicate parasites.</title>
        <authorList>
            <person name="Tanifuji G."/>
            <person name="Takabayashi S."/>
            <person name="Kume K."/>
            <person name="Takagi M."/>
            <person name="Nakayama T."/>
            <person name="Kamikawa R."/>
            <person name="Inagaki Y."/>
            <person name="Hashimoto T."/>
        </authorList>
    </citation>
    <scope>NUCLEOTIDE SEQUENCE [LARGE SCALE GENOMIC DNA]</scope>
    <source>
        <strain evidence="1">NY0173</strain>
    </source>
</reference>
<gene>
    <name evidence="1" type="ORF">KIPB_012328</name>
</gene>
<dbReference type="EMBL" id="BDIP01005407">
    <property type="protein sequence ID" value="GIQ89768.1"/>
    <property type="molecule type" value="Genomic_DNA"/>
</dbReference>
<dbReference type="AlphaFoldDB" id="A0A9K3D9L3"/>
<protein>
    <submittedName>
        <fullName evidence="1">Uncharacterized protein</fullName>
    </submittedName>
</protein>
<evidence type="ECO:0000313" key="2">
    <source>
        <dbReference type="Proteomes" id="UP000265618"/>
    </source>
</evidence>
<proteinExistence type="predicted"/>
<feature type="non-terminal residue" evidence="1">
    <location>
        <position position="1"/>
    </location>
</feature>
<organism evidence="1 2">
    <name type="scientific">Kipferlia bialata</name>
    <dbReference type="NCBI Taxonomy" id="797122"/>
    <lineage>
        <taxon>Eukaryota</taxon>
        <taxon>Metamonada</taxon>
        <taxon>Carpediemonas-like organisms</taxon>
        <taxon>Kipferlia</taxon>
    </lineage>
</organism>
<keyword evidence="2" id="KW-1185">Reference proteome</keyword>
<accession>A0A9K3D9L3</accession>
<evidence type="ECO:0000313" key="1">
    <source>
        <dbReference type="EMBL" id="GIQ89768.1"/>
    </source>
</evidence>